<dbReference type="Proteomes" id="UP000324639">
    <property type="component" value="Chromosome Bgt_-05"/>
</dbReference>
<dbReference type="AlphaFoldDB" id="A0A9X9MFY7"/>
<accession>A0A9X9MFY7</accession>
<protein>
    <submittedName>
        <fullName evidence="2">Bgt-20978</fullName>
    </submittedName>
</protein>
<organism evidence="2 3">
    <name type="scientific">Blumeria graminis f. sp. tritici</name>
    <dbReference type="NCBI Taxonomy" id="62690"/>
    <lineage>
        <taxon>Eukaryota</taxon>
        <taxon>Fungi</taxon>
        <taxon>Dikarya</taxon>
        <taxon>Ascomycota</taxon>
        <taxon>Pezizomycotina</taxon>
        <taxon>Leotiomycetes</taxon>
        <taxon>Erysiphales</taxon>
        <taxon>Erysiphaceae</taxon>
        <taxon>Blumeria</taxon>
    </lineage>
</organism>
<reference evidence="2 3" key="1">
    <citation type="submission" date="2018-08" db="EMBL/GenBank/DDBJ databases">
        <authorList>
            <person name="Muller C M."/>
        </authorList>
    </citation>
    <scope>NUCLEOTIDE SEQUENCE [LARGE SCALE GENOMIC DNA]</scope>
</reference>
<feature type="region of interest" description="Disordered" evidence="1">
    <location>
        <begin position="1"/>
        <end position="28"/>
    </location>
</feature>
<keyword evidence="3" id="KW-1185">Reference proteome</keyword>
<feature type="compositionally biased region" description="Polar residues" evidence="1">
    <location>
        <begin position="9"/>
        <end position="26"/>
    </location>
</feature>
<evidence type="ECO:0000256" key="1">
    <source>
        <dbReference type="SAM" id="MobiDB-lite"/>
    </source>
</evidence>
<evidence type="ECO:0000313" key="2">
    <source>
        <dbReference type="EMBL" id="VDB85732.1"/>
    </source>
</evidence>
<gene>
    <name evidence="2" type="ORF">BGT96224V316_LOCUS3463</name>
</gene>
<proteinExistence type="predicted"/>
<sequence length="109" mass="12575">MSFRYKQEYSPSYRQESSGNKSNKANTYHRPLHNDVKHIILIKPLFVHTSSRNYTNFSTLDIKTYHRVQILTKSSPVNCVVVILMITPSNTPVKRNCLILVGRGDLYCS</sequence>
<evidence type="ECO:0000313" key="3">
    <source>
        <dbReference type="Proteomes" id="UP000324639"/>
    </source>
</evidence>
<dbReference type="EMBL" id="LR026988">
    <property type="protein sequence ID" value="VDB85732.1"/>
    <property type="molecule type" value="Genomic_DNA"/>
</dbReference>
<name>A0A9X9MFY7_BLUGR</name>